<dbReference type="InterPro" id="IPR050111">
    <property type="entry name" value="C-type_lectin/snaclec_domain"/>
</dbReference>
<feature type="domain" description="C-type lectin" evidence="14">
    <location>
        <begin position="1275"/>
        <end position="1384"/>
    </location>
</feature>
<feature type="domain" description="C-type lectin" evidence="14">
    <location>
        <begin position="400"/>
        <end position="515"/>
    </location>
</feature>
<evidence type="ECO:0000256" key="4">
    <source>
        <dbReference type="ARBA" id="ARBA00022729"/>
    </source>
</evidence>
<keyword evidence="8" id="KW-1015">Disulfide bond</keyword>
<dbReference type="Pfam" id="PF24562">
    <property type="entry name" value="CysR_MRC2_N"/>
    <property type="match status" value="1"/>
</dbReference>
<feature type="domain" description="C-type lectin" evidence="14">
    <location>
        <begin position="534"/>
        <end position="641"/>
    </location>
</feature>
<reference evidence="17" key="1">
    <citation type="submission" date="2025-08" db="UniProtKB">
        <authorList>
            <consortium name="RefSeq"/>
        </authorList>
    </citation>
    <scope>IDENTIFICATION</scope>
    <source>
        <strain evidence="17">J_2021</strain>
        <tissue evidence="17">Erythrocytes</tissue>
    </source>
</reference>
<dbReference type="SMART" id="SM00034">
    <property type="entry name" value="CLECT"/>
    <property type="match status" value="9"/>
</dbReference>
<keyword evidence="9" id="KW-0675">Receptor</keyword>
<accession>A0A8J1LT28</accession>
<evidence type="ECO:0000313" key="17">
    <source>
        <dbReference type="RefSeq" id="XP_041432216.1"/>
    </source>
</evidence>
<keyword evidence="16" id="KW-1185">Reference proteome</keyword>
<dbReference type="InterPro" id="IPR013806">
    <property type="entry name" value="Kringle-like"/>
</dbReference>
<dbReference type="PROSITE" id="PS50041">
    <property type="entry name" value="C_TYPE_LECTIN_2"/>
    <property type="match status" value="9"/>
</dbReference>
<dbReference type="SMART" id="SM00458">
    <property type="entry name" value="RICIN"/>
    <property type="match status" value="1"/>
</dbReference>
<evidence type="ECO:0000256" key="5">
    <source>
        <dbReference type="ARBA" id="ARBA00022737"/>
    </source>
</evidence>
<dbReference type="FunFam" id="3.10.100.10:FF:000047">
    <property type="entry name" value="lymphocyte antigen 75"/>
    <property type="match status" value="1"/>
</dbReference>
<dbReference type="CTD" id="108701843"/>
<feature type="domain" description="Fibronectin type-II" evidence="15">
    <location>
        <begin position="197"/>
        <end position="244"/>
    </location>
</feature>
<dbReference type="RefSeq" id="XP_041432216.1">
    <property type="nucleotide sequence ID" value="XM_041576282.1"/>
</dbReference>
<proteinExistence type="predicted"/>
<dbReference type="CDD" id="cd00037">
    <property type="entry name" value="CLECT"/>
    <property type="match status" value="8"/>
</dbReference>
<dbReference type="SMART" id="SM00059">
    <property type="entry name" value="FN2"/>
    <property type="match status" value="1"/>
</dbReference>
<evidence type="ECO:0000256" key="2">
    <source>
        <dbReference type="ARBA" id="ARBA00022583"/>
    </source>
</evidence>
<evidence type="ECO:0000256" key="12">
    <source>
        <dbReference type="SAM" id="Phobius"/>
    </source>
</evidence>
<dbReference type="InterPro" id="IPR000772">
    <property type="entry name" value="Ricin_B_lectin"/>
</dbReference>
<evidence type="ECO:0000256" key="7">
    <source>
        <dbReference type="ARBA" id="ARBA00023136"/>
    </source>
</evidence>
<dbReference type="GO" id="GO:0006897">
    <property type="term" value="P:endocytosis"/>
    <property type="evidence" value="ECO:0007669"/>
    <property type="project" value="UniProtKB-KW"/>
</dbReference>
<dbReference type="InterPro" id="IPR016187">
    <property type="entry name" value="CTDL_fold"/>
</dbReference>
<dbReference type="PROSITE" id="PS00615">
    <property type="entry name" value="C_TYPE_LECTIN_1"/>
    <property type="match status" value="1"/>
</dbReference>
<dbReference type="FunFam" id="3.10.100.10:FF:000051">
    <property type="entry name" value="Lymphocyte antigen 75 variant"/>
    <property type="match status" value="1"/>
</dbReference>
<feature type="domain" description="C-type lectin" evidence="14">
    <location>
        <begin position="1425"/>
        <end position="1531"/>
    </location>
</feature>
<evidence type="ECO:0000256" key="6">
    <source>
        <dbReference type="ARBA" id="ARBA00022989"/>
    </source>
</evidence>
<keyword evidence="5" id="KW-0677">Repeat</keyword>
<feature type="domain" description="C-type lectin" evidence="14">
    <location>
        <begin position="681"/>
        <end position="803"/>
    </location>
</feature>
<dbReference type="GO" id="GO:0009897">
    <property type="term" value="C:external side of plasma membrane"/>
    <property type="evidence" value="ECO:0000318"/>
    <property type="project" value="GO_Central"/>
</dbReference>
<keyword evidence="6 12" id="KW-1133">Transmembrane helix</keyword>
<gene>
    <name evidence="17" type="primary">LOC108701843</name>
</gene>
<feature type="domain" description="C-type lectin" evidence="14">
    <location>
        <begin position="1134"/>
        <end position="1238"/>
    </location>
</feature>
<dbReference type="KEGG" id="xla:108701843"/>
<dbReference type="PROSITE" id="PS51092">
    <property type="entry name" value="FN2_2"/>
    <property type="match status" value="1"/>
</dbReference>
<protein>
    <submittedName>
        <fullName evidence="17">Lymphocyte antigen 75</fullName>
    </submittedName>
</protein>
<comment type="caution">
    <text evidence="11">Lacks conserved residue(s) required for the propagation of feature annotation.</text>
</comment>
<evidence type="ECO:0000256" key="10">
    <source>
        <dbReference type="ARBA" id="ARBA00023180"/>
    </source>
</evidence>
<dbReference type="InterPro" id="IPR000562">
    <property type="entry name" value="FN_type2_dom"/>
</dbReference>
<name>A0A8J1LT28_XENLA</name>
<feature type="signal peptide" evidence="13">
    <location>
        <begin position="1"/>
        <end position="17"/>
    </location>
</feature>
<dbReference type="CDD" id="cd23411">
    <property type="entry name" value="beta-trefoil_Ricin_LY75"/>
    <property type="match status" value="1"/>
</dbReference>
<evidence type="ECO:0000256" key="8">
    <source>
        <dbReference type="ARBA" id="ARBA00023157"/>
    </source>
</evidence>
<dbReference type="GeneID" id="108701843"/>
<keyword evidence="4 13" id="KW-0732">Signal</keyword>
<dbReference type="InterPro" id="IPR035992">
    <property type="entry name" value="Ricin_B-like_lectins"/>
</dbReference>
<keyword evidence="10" id="KW-0325">Glycoprotein</keyword>
<keyword evidence="2" id="KW-0254">Endocytosis</keyword>
<feature type="transmembrane region" description="Helical" evidence="12">
    <location>
        <begin position="1549"/>
        <end position="1569"/>
    </location>
</feature>
<dbReference type="Gene3D" id="3.10.100.10">
    <property type="entry name" value="Mannose-Binding Protein A, subunit A"/>
    <property type="match status" value="9"/>
</dbReference>
<evidence type="ECO:0000259" key="14">
    <source>
        <dbReference type="PROSITE" id="PS50041"/>
    </source>
</evidence>
<feature type="domain" description="C-type lectin" evidence="14">
    <location>
        <begin position="980"/>
        <end position="1105"/>
    </location>
</feature>
<evidence type="ECO:0000256" key="3">
    <source>
        <dbReference type="ARBA" id="ARBA00022692"/>
    </source>
</evidence>
<dbReference type="FunFam" id="3.10.100.10:FF:000036">
    <property type="entry name" value="Lymphocyte antigen 75"/>
    <property type="match status" value="1"/>
</dbReference>
<dbReference type="CDD" id="cd00062">
    <property type="entry name" value="FN2"/>
    <property type="match status" value="1"/>
</dbReference>
<sequence>MEVLLLFLLLRAACSDADPYRQDHKDASLFTIRHEQQNKCLQYDNNRITMASCSAENKASLWKWVSNHRLFHLRSQMCLGIDLTSPQDPLKMVPCNSHLMLWWRCHDGSIYGASEYRLTEKGGTVTASFSATDSWRRDNTLENVCHHLYQGMYLILCSPHDCCISGNMMEEEMKGIMYGMVAFLLSFSEIYTNKGNSAGKPCEFPFLQNETWHHDCVKEVNGTQEWCATTSNYDTDGKWGYCLKPGNVCQDSWVQNVTTKRCYQFNMDSSLTWKEAYISCKNQGADLLSISSPEELQVFTDKKDVPDFVWIGLNHLDTSGGWQWSDNTPLRFINWDQDRASFSLLDDKVCAILNTDTGRMENIHCEKSLPYICKKDLRNTESKGDWYYSDTQCESGWIPYNGFCYMLHSPSKWNNAEPSCKKQGADLISMHSLADIEMVVTTFQDESEDIWSGLKNEASPVFFEWSDGTKTDFTYWDRNEPTTIFNSITHCVSFSGKSGRWHVKSCKEEFKYICKKKGEINDTKTDKGCQNDTNWVRHGDSCYLVDTEEVPFGAKCNLTVTNKFEQEFLNYLMKNQKKLNGKYFWTSLRDRNQTGDYWWETADGKQDMTYSNWNVLEPASRGGCIAMGTGSSLGKWEVKDCKNFKAQSICKRRIGSAKPDIRPKPMETCPEGWYSASDLFCYKLFTNERILRKRTWEEAEGFCEEFGGHLPSFTHEKETETFAAFLSSATSKYPWIWIGLNKRNPKLQGSWQWSDERPVSDAVLPLGFNEDDHDLKDCVAIETPYFERWMNRQENKIRSFHCDVTFEWVCQVPKGIPLTIPEWYIPGWKSSHHPTVVTAEAQFWFIYDPLLNYKEAQLYCSNNGSTLASVQFENELESIQLQLKHLSEVKKIFPFTQNWWVSLLEVNDASWLLRYLFGTRRVKDCWFLSAHSWMKGYIEDIDCNQKLPFICESRNLTLLERNSTRNNTFKGDCPKNWLTVGDKCFIQKKPKLMTYIDAMVECSSYGATLPTITSQLEQDFITTLLPNMTTAFWIGLKFTFYENEPKWTDDQEVNYTNFNPLLHSLDPSSSHQLYDKQSYRYYQCAFILNDPKSAFIGTWDYMSCSDYQYLSLCQKYKASPEKQTQMVVPEDFEYQGQKYKIIQKNMTWYEALTQCSRYDMKLVSITDQYHVAFLALKVGVLGHGMWIGLSSNQDGIHYQWQDGKPMTVSRWSKDEEENEKCVYIDTDGFWKTKNCDSQIPGAFCYVVSEDSAKKPGQNHTVSCPHRIKDTPWIPFQNSCYSFISTHKRWPSNETQSPLVCRDLHPDAFVLSIRDEDENEFVMNQLQTYKDLVSWVWLGMYYDINDKRLHWFDQTFVKYSNWRFGRPDVSNKTFYAMSLEQGLWHAVTLSSNDEVMEFKHSTIVACKIEMGSKEQYSQSLTKDILYEGLTYHIIQKKLTWDEASVECNKDGSQLASVHSEDQQTFLERIIKHDGFSLWIGLSSYGANHTDFKWADNSTYDYEHVQFAQINYAKNCILLDTKGFWHSKNCTDQQEGAICYKISVASLKVRVAIGLTVFIMILFFLLGLILFHYKEKISRFSPTVYYQRHMEDDMEPCL</sequence>
<dbReference type="PANTHER" id="PTHR22803">
    <property type="entry name" value="MANNOSE, PHOSPHOLIPASE, LECTIN RECEPTOR RELATED"/>
    <property type="match status" value="1"/>
</dbReference>
<dbReference type="OrthoDB" id="6153550at2759"/>
<evidence type="ECO:0000313" key="16">
    <source>
        <dbReference type="Proteomes" id="UP000186698"/>
    </source>
</evidence>
<dbReference type="SUPFAM" id="SSF56436">
    <property type="entry name" value="C-type lectin-like"/>
    <property type="match status" value="9"/>
</dbReference>
<dbReference type="Pfam" id="PF00059">
    <property type="entry name" value="Lectin_C"/>
    <property type="match status" value="8"/>
</dbReference>
<keyword evidence="7 12" id="KW-0472">Membrane</keyword>
<evidence type="ECO:0000256" key="11">
    <source>
        <dbReference type="PROSITE-ProRule" id="PRU00479"/>
    </source>
</evidence>
<dbReference type="SUPFAM" id="SSF50370">
    <property type="entry name" value="Ricin B-like lectins"/>
    <property type="match status" value="1"/>
</dbReference>
<comment type="subcellular location">
    <subcellularLocation>
        <location evidence="1">Membrane</location>
        <topology evidence="1">Single-pass membrane protein</topology>
    </subcellularLocation>
</comment>
<dbReference type="InterPro" id="IPR018378">
    <property type="entry name" value="C-type_lectin_CS"/>
</dbReference>
<evidence type="ECO:0000256" key="13">
    <source>
        <dbReference type="SAM" id="SignalP"/>
    </source>
</evidence>
<dbReference type="InterPro" id="IPR016186">
    <property type="entry name" value="C-type_lectin-like/link_sf"/>
</dbReference>
<dbReference type="PRINTS" id="PR00013">
    <property type="entry name" value="FNTYPEII"/>
</dbReference>
<keyword evidence="3 12" id="KW-0812">Transmembrane</keyword>
<dbReference type="GO" id="GO:0038023">
    <property type="term" value="F:signaling receptor activity"/>
    <property type="evidence" value="ECO:0000318"/>
    <property type="project" value="GO_Central"/>
</dbReference>
<feature type="domain" description="C-type lectin" evidence="14">
    <location>
        <begin position="843"/>
        <end position="952"/>
    </location>
</feature>
<dbReference type="Pfam" id="PF00040">
    <property type="entry name" value="fn2"/>
    <property type="match status" value="1"/>
</dbReference>
<dbReference type="Proteomes" id="UP000186698">
    <property type="component" value="Chromosome 9_10L"/>
</dbReference>
<organism evidence="16 17">
    <name type="scientific">Xenopus laevis</name>
    <name type="common">African clawed frog</name>
    <dbReference type="NCBI Taxonomy" id="8355"/>
    <lineage>
        <taxon>Eukaryota</taxon>
        <taxon>Metazoa</taxon>
        <taxon>Chordata</taxon>
        <taxon>Craniata</taxon>
        <taxon>Vertebrata</taxon>
        <taxon>Euteleostomi</taxon>
        <taxon>Amphibia</taxon>
        <taxon>Batrachia</taxon>
        <taxon>Anura</taxon>
        <taxon>Pipoidea</taxon>
        <taxon>Pipidae</taxon>
        <taxon>Xenopodinae</taxon>
        <taxon>Xenopus</taxon>
        <taxon>Xenopus</taxon>
    </lineage>
</organism>
<evidence type="ECO:0000256" key="9">
    <source>
        <dbReference type="ARBA" id="ARBA00023170"/>
    </source>
</evidence>
<feature type="chain" id="PRO_5035292375" evidence="13">
    <location>
        <begin position="18"/>
        <end position="1596"/>
    </location>
</feature>
<evidence type="ECO:0000259" key="15">
    <source>
        <dbReference type="PROSITE" id="PS51092"/>
    </source>
</evidence>
<dbReference type="InterPro" id="IPR036943">
    <property type="entry name" value="FN_type2_sf"/>
</dbReference>
<evidence type="ECO:0000256" key="1">
    <source>
        <dbReference type="ARBA" id="ARBA00004167"/>
    </source>
</evidence>
<dbReference type="Gene3D" id="2.80.10.50">
    <property type="match status" value="1"/>
</dbReference>
<dbReference type="InterPro" id="IPR001304">
    <property type="entry name" value="C-type_lectin-like"/>
</dbReference>
<dbReference type="FunFam" id="3.10.100.10:FF:000066">
    <property type="entry name" value="Lymphocyte antigen 75"/>
    <property type="match status" value="1"/>
</dbReference>
<dbReference type="PROSITE" id="PS50231">
    <property type="entry name" value="RICIN_B_LECTIN"/>
    <property type="match status" value="1"/>
</dbReference>
<feature type="domain" description="C-type lectin" evidence="14">
    <location>
        <begin position="258"/>
        <end position="374"/>
    </location>
</feature>
<dbReference type="SUPFAM" id="SSF57440">
    <property type="entry name" value="Kringle-like"/>
    <property type="match status" value="1"/>
</dbReference>
<dbReference type="Gene3D" id="2.10.10.10">
    <property type="entry name" value="Fibronectin, type II, collagen-binding"/>
    <property type="match status" value="1"/>
</dbReference>